<dbReference type="EMBL" id="ARZA01000205">
    <property type="protein sequence ID" value="EOD00083.1"/>
    <property type="molecule type" value="Genomic_DNA"/>
</dbReference>
<dbReference type="Proteomes" id="UP000013378">
    <property type="component" value="Unassembled WGS sequence"/>
</dbReference>
<name>R1ASG5_9FIRM</name>
<dbReference type="STRING" id="1304284.L21TH_1849"/>
<dbReference type="Pfam" id="PF09820">
    <property type="entry name" value="AAA-ATPase_like"/>
    <property type="match status" value="1"/>
</dbReference>
<dbReference type="InterPro" id="IPR018631">
    <property type="entry name" value="AAA-ATPase-like_dom"/>
</dbReference>
<accession>R1ASG5</accession>
<gene>
    <name evidence="2" type="ORF">L21TH_1849</name>
</gene>
<dbReference type="eggNOG" id="COG1429">
    <property type="taxonomic scope" value="Bacteria"/>
</dbReference>
<organism evidence="2 3">
    <name type="scientific">Caldisalinibacter kiritimatiensis</name>
    <dbReference type="NCBI Taxonomy" id="1304284"/>
    <lineage>
        <taxon>Bacteria</taxon>
        <taxon>Bacillati</taxon>
        <taxon>Bacillota</taxon>
        <taxon>Tissierellia</taxon>
        <taxon>Tissierellales</taxon>
        <taxon>Thermohalobacteraceae</taxon>
        <taxon>Caldisalinibacter</taxon>
    </lineage>
</organism>
<comment type="caution">
    <text evidence="2">The sequence shown here is derived from an EMBL/GenBank/DDBJ whole genome shotgun (WGS) entry which is preliminary data.</text>
</comment>
<dbReference type="AlphaFoldDB" id="R1ASG5"/>
<dbReference type="PANTHER" id="PTHR34825">
    <property type="entry name" value="CONSERVED PROTEIN, WITH A WEAK D-GALACTARATE DEHYDRATASE/ALTRONATE HYDROLASE DOMAIN"/>
    <property type="match status" value="1"/>
</dbReference>
<dbReference type="RefSeq" id="WP_006314673.1">
    <property type="nucleotide sequence ID" value="NZ_ARZA01000205.1"/>
</dbReference>
<feature type="domain" description="AAA-ATPase-like" evidence="1">
    <location>
        <begin position="4"/>
        <end position="227"/>
    </location>
</feature>
<reference evidence="2 3" key="1">
    <citation type="journal article" date="2015" name="Geomicrobiol. J.">
        <title>Caldisalinibacter kiritimatiensis gen. nov., sp. nov., a moderately thermohalophilic thiosulfate-reducing bacterium from a hypersaline microbial mat.</title>
        <authorList>
            <person name="Ben Hania W."/>
            <person name="Joseph M."/>
            <person name="Fiebig A."/>
            <person name="Bunk B."/>
            <person name="Klenk H.-P."/>
            <person name="Fardeau M.-L."/>
            <person name="Spring S."/>
        </authorList>
    </citation>
    <scope>NUCLEOTIDE SEQUENCE [LARGE SCALE GENOMIC DNA]</scope>
    <source>
        <strain evidence="2 3">L21-TH-D2</strain>
    </source>
</reference>
<keyword evidence="3" id="KW-1185">Reference proteome</keyword>
<dbReference type="InterPro" id="IPR012547">
    <property type="entry name" value="PDDEXK_9"/>
</dbReference>
<sequence>MKIPYGISNFKSMIEENYLYVDKTKYIELIEKEASKYLFFIRPRRFGKSLFLSTLQNYYDIEEKDNFNKIFGNLYIGKNPTKLRNSYLVLKLNFSGLDTENKERLEYSFNERLKNSAEMFFYRYKKYFKDTEEIEKNISNSKSASGVIETIINEVEKVDKQMYLIIDEYDHFANDIIAIGDGEFYKDIIRASGFVRDFYETIKIGTEKVIDRIFITGISPIMLDDLTSGFNIASNITMDDSLNEALGFTEEEVKEIMKKLDIDEEKIDIKLKEYYNGYLFSLDGRKRVYNPDMILYYFSKYKRNKRFPRELIDDNVKTDYGRLQRLTRNEKNRRKLEEIIKNEEIVTDIVTRFSFDRMYDEEYFVSLLFYMGLLTIDKQYRTKTILRIPNYVIKTIFWEYIEKRLKENYHIKLNLRDLRNSIEDMAYEGKIEPFIDYISENVLKKLSNRDLIGFDEKYIKVILFAYLADSKAYRPISEREVEKGYIDIYLEKDIRMQDVEYEWIIELKYVKKKDKDKLEQIKEEGLKQLERYAKSKGYENKENLKKALVIFIGKEEYTVLSS</sequence>
<evidence type="ECO:0000313" key="2">
    <source>
        <dbReference type="EMBL" id="EOD00083.1"/>
    </source>
</evidence>
<evidence type="ECO:0000313" key="3">
    <source>
        <dbReference type="Proteomes" id="UP000013378"/>
    </source>
</evidence>
<dbReference type="Pfam" id="PF08011">
    <property type="entry name" value="PDDEXK_9"/>
    <property type="match status" value="1"/>
</dbReference>
<protein>
    <recommendedName>
        <fullName evidence="1">AAA-ATPase-like domain-containing protein</fullName>
    </recommendedName>
</protein>
<dbReference type="OrthoDB" id="1050390at2"/>
<dbReference type="PATRIC" id="fig|1304284.3.peg.1816"/>
<dbReference type="PANTHER" id="PTHR34825:SF2">
    <property type="entry name" value="AAA-ATPASE-LIKE DOMAIN-CONTAINING PROTEIN"/>
    <property type="match status" value="1"/>
</dbReference>
<proteinExistence type="predicted"/>
<evidence type="ECO:0000259" key="1">
    <source>
        <dbReference type="Pfam" id="PF09820"/>
    </source>
</evidence>